<keyword evidence="2" id="KW-1185">Reference proteome</keyword>
<dbReference type="EMBL" id="ML208658">
    <property type="protein sequence ID" value="TFK61464.1"/>
    <property type="molecule type" value="Genomic_DNA"/>
</dbReference>
<accession>A0ACD3A733</accession>
<organism evidence="1 2">
    <name type="scientific">Pluteus cervinus</name>
    <dbReference type="NCBI Taxonomy" id="181527"/>
    <lineage>
        <taxon>Eukaryota</taxon>
        <taxon>Fungi</taxon>
        <taxon>Dikarya</taxon>
        <taxon>Basidiomycota</taxon>
        <taxon>Agaricomycotina</taxon>
        <taxon>Agaricomycetes</taxon>
        <taxon>Agaricomycetidae</taxon>
        <taxon>Agaricales</taxon>
        <taxon>Pluteineae</taxon>
        <taxon>Pluteaceae</taxon>
        <taxon>Pluteus</taxon>
    </lineage>
</organism>
<dbReference type="Proteomes" id="UP000308600">
    <property type="component" value="Unassembled WGS sequence"/>
</dbReference>
<protein>
    <submittedName>
        <fullName evidence="1">Uncharacterized protein</fullName>
    </submittedName>
</protein>
<evidence type="ECO:0000313" key="1">
    <source>
        <dbReference type="EMBL" id="TFK61464.1"/>
    </source>
</evidence>
<gene>
    <name evidence="1" type="ORF">BDN72DRAFT_904090</name>
</gene>
<evidence type="ECO:0000313" key="2">
    <source>
        <dbReference type="Proteomes" id="UP000308600"/>
    </source>
</evidence>
<name>A0ACD3A733_9AGAR</name>
<sequence length="308" mass="35547">MHGVHALPVELWSQILDFLSEEDLKTMFLVHRSFRARADSIIWQSLTLCTLQPGSIDKTQAVLDNPDLARHVKRLCLRPINWDAADKVTPTTGFWIPTMERPRAPKRIKWSNPISSWRHHRQSLKSTQVLTKVTPLLTHIQEVIVTPNFQDPNLGIPPLEPYRSVWVGLRTENLQKLSLQLLTPGAIQVISKAMRSASPLVFVSLCTLILDLGIQRNVYPELQEDLQAILDCGRDYLRSLRIRSDLQETTWFALVIRAFGSFPKLVRFHLLSSFEPGDAHLEHYLLSFLLQHRRQLDEILLYMDNRDL</sequence>
<reference evidence="1 2" key="1">
    <citation type="journal article" date="2019" name="Nat. Ecol. Evol.">
        <title>Megaphylogeny resolves global patterns of mushroom evolution.</title>
        <authorList>
            <person name="Varga T."/>
            <person name="Krizsan K."/>
            <person name="Foldi C."/>
            <person name="Dima B."/>
            <person name="Sanchez-Garcia M."/>
            <person name="Sanchez-Ramirez S."/>
            <person name="Szollosi G.J."/>
            <person name="Szarkandi J.G."/>
            <person name="Papp V."/>
            <person name="Albert L."/>
            <person name="Andreopoulos W."/>
            <person name="Angelini C."/>
            <person name="Antonin V."/>
            <person name="Barry K.W."/>
            <person name="Bougher N.L."/>
            <person name="Buchanan P."/>
            <person name="Buyck B."/>
            <person name="Bense V."/>
            <person name="Catcheside P."/>
            <person name="Chovatia M."/>
            <person name="Cooper J."/>
            <person name="Damon W."/>
            <person name="Desjardin D."/>
            <person name="Finy P."/>
            <person name="Geml J."/>
            <person name="Haridas S."/>
            <person name="Hughes K."/>
            <person name="Justo A."/>
            <person name="Karasinski D."/>
            <person name="Kautmanova I."/>
            <person name="Kiss B."/>
            <person name="Kocsube S."/>
            <person name="Kotiranta H."/>
            <person name="LaButti K.M."/>
            <person name="Lechner B.E."/>
            <person name="Liimatainen K."/>
            <person name="Lipzen A."/>
            <person name="Lukacs Z."/>
            <person name="Mihaltcheva S."/>
            <person name="Morgado L.N."/>
            <person name="Niskanen T."/>
            <person name="Noordeloos M.E."/>
            <person name="Ohm R.A."/>
            <person name="Ortiz-Santana B."/>
            <person name="Ovrebo C."/>
            <person name="Racz N."/>
            <person name="Riley R."/>
            <person name="Savchenko A."/>
            <person name="Shiryaev A."/>
            <person name="Soop K."/>
            <person name="Spirin V."/>
            <person name="Szebenyi C."/>
            <person name="Tomsovsky M."/>
            <person name="Tulloss R.E."/>
            <person name="Uehling J."/>
            <person name="Grigoriev I.V."/>
            <person name="Vagvolgyi C."/>
            <person name="Papp T."/>
            <person name="Martin F.M."/>
            <person name="Miettinen O."/>
            <person name="Hibbett D.S."/>
            <person name="Nagy L.G."/>
        </authorList>
    </citation>
    <scope>NUCLEOTIDE SEQUENCE [LARGE SCALE GENOMIC DNA]</scope>
    <source>
        <strain evidence="1 2">NL-1719</strain>
    </source>
</reference>
<proteinExistence type="predicted"/>